<organism evidence="12 13">
    <name type="scientific">Salinomyces thailandicus</name>
    <dbReference type="NCBI Taxonomy" id="706561"/>
    <lineage>
        <taxon>Eukaryota</taxon>
        <taxon>Fungi</taxon>
        <taxon>Dikarya</taxon>
        <taxon>Ascomycota</taxon>
        <taxon>Pezizomycotina</taxon>
        <taxon>Dothideomycetes</taxon>
        <taxon>Dothideomycetidae</taxon>
        <taxon>Mycosphaerellales</taxon>
        <taxon>Teratosphaeriaceae</taxon>
        <taxon>Salinomyces</taxon>
    </lineage>
</organism>
<sequence length="389" mass="41438">MASQLPTKLKGELGRFATRAAQLEKYRPIVTYWCEYYILQYILNQHLHTTDDECQTYAITLMDRLETAKTTHAANDAIIDDLAAKAYVENFALDTFTRAEQAQRDNKVTRQTADTFQAAATFFDTLAIWGAPDQEVAAKTKFAKFHALRIAKAIKSGEDPNATNPVVEEPQPPSAEVGEDGIEQELKDLETQNGSNYQPPRVESTAGSGQPSRAESTAPNGQLNLPPDVPPNAISPLDPAKSDRQGSVGGGYFPSLPSAPTTTTITTPPTHDPAISSPNDTDRDFGGQDIAHAPPPASMHTAATAAAAAPSPSSFYNPPAQPLPPTLAPAPAAFAPPPPAPPSTGYNIDDDSIAQAQKRAKWAISALNFEDVETAVRELRGALTALGAG</sequence>
<feature type="compositionally biased region" description="Polar residues" evidence="9">
    <location>
        <begin position="205"/>
        <end position="223"/>
    </location>
</feature>
<dbReference type="PANTHER" id="PTHR46009">
    <property type="entry name" value="VACUOLAR PROTEIN SORTING-ASSOCIATED PROTEIN VTA1 HOMOLOG"/>
    <property type="match status" value="1"/>
</dbReference>
<dbReference type="EMBL" id="NAJL01000064">
    <property type="protein sequence ID" value="TKA22875.1"/>
    <property type="molecule type" value="Genomic_DNA"/>
</dbReference>
<protein>
    <recommendedName>
        <fullName evidence="14">DUF605-domain-containing protein</fullName>
    </recommendedName>
</protein>
<evidence type="ECO:0000256" key="3">
    <source>
        <dbReference type="ARBA" id="ARBA00007895"/>
    </source>
</evidence>
<evidence type="ECO:0000256" key="1">
    <source>
        <dbReference type="ARBA" id="ARBA00004481"/>
    </source>
</evidence>
<dbReference type="OrthoDB" id="391137at2759"/>
<feature type="region of interest" description="Disordered" evidence="9">
    <location>
        <begin position="192"/>
        <end position="349"/>
    </location>
</feature>
<dbReference type="Gene3D" id="1.20.5.420">
    <property type="entry name" value="Immunoglobulin FC, subunit C"/>
    <property type="match status" value="1"/>
</dbReference>
<keyword evidence="13" id="KW-1185">Reference proteome</keyword>
<dbReference type="Gene3D" id="1.25.40.270">
    <property type="entry name" value="Vacuolar protein sorting-associated protein vta1"/>
    <property type="match status" value="1"/>
</dbReference>
<feature type="region of interest" description="Disordered" evidence="9">
    <location>
        <begin position="156"/>
        <end position="178"/>
    </location>
</feature>
<feature type="compositionally biased region" description="Low complexity" evidence="9">
    <location>
        <begin position="298"/>
        <end position="314"/>
    </location>
</feature>
<evidence type="ECO:0000256" key="8">
    <source>
        <dbReference type="ARBA" id="ARBA00023136"/>
    </source>
</evidence>
<evidence type="ECO:0000256" key="9">
    <source>
        <dbReference type="SAM" id="MobiDB-lite"/>
    </source>
</evidence>
<feature type="compositionally biased region" description="Low complexity" evidence="9">
    <location>
        <begin position="260"/>
        <end position="269"/>
    </location>
</feature>
<comment type="caution">
    <text evidence="12">The sequence shown here is derived from an EMBL/GenBank/DDBJ whole genome shotgun (WGS) entry which is preliminary data.</text>
</comment>
<evidence type="ECO:0000256" key="7">
    <source>
        <dbReference type="ARBA" id="ARBA00022927"/>
    </source>
</evidence>
<comment type="similarity">
    <text evidence="3">Belongs to the VTA1 family.</text>
</comment>
<dbReference type="GO" id="GO:0032511">
    <property type="term" value="P:late endosome to vacuole transport via multivesicular body sorting pathway"/>
    <property type="evidence" value="ECO:0007669"/>
    <property type="project" value="InterPro"/>
</dbReference>
<keyword evidence="5" id="KW-0963">Cytoplasm</keyword>
<dbReference type="Pfam" id="PF04652">
    <property type="entry name" value="Vta1"/>
    <property type="match status" value="1"/>
</dbReference>
<evidence type="ECO:0000313" key="13">
    <source>
        <dbReference type="Proteomes" id="UP000308549"/>
    </source>
</evidence>
<dbReference type="InterPro" id="IPR041212">
    <property type="entry name" value="Vta1_C"/>
</dbReference>
<keyword evidence="4" id="KW-0813">Transport</keyword>
<dbReference type="Pfam" id="PF18097">
    <property type="entry name" value="Vta1_C"/>
    <property type="match status" value="1"/>
</dbReference>
<comment type="subcellular location">
    <subcellularLocation>
        <location evidence="2">Cytoplasm</location>
    </subcellularLocation>
    <subcellularLocation>
        <location evidence="1">Endosome membrane</location>
        <topology evidence="1">Peripheral membrane protein</topology>
    </subcellularLocation>
</comment>
<feature type="domain" description="Vta1/callose synthase N-terminal" evidence="10">
    <location>
        <begin position="13"/>
        <end position="155"/>
    </location>
</feature>
<evidence type="ECO:0000256" key="2">
    <source>
        <dbReference type="ARBA" id="ARBA00004496"/>
    </source>
</evidence>
<reference evidence="12 13" key="1">
    <citation type="submission" date="2017-03" db="EMBL/GenBank/DDBJ databases">
        <title>Genomes of endolithic fungi from Antarctica.</title>
        <authorList>
            <person name="Coleine C."/>
            <person name="Masonjones S."/>
            <person name="Stajich J.E."/>
        </authorList>
    </citation>
    <scope>NUCLEOTIDE SEQUENCE [LARGE SCALE GENOMIC DNA]</scope>
    <source>
        <strain evidence="12 13">CCFEE 6315</strain>
    </source>
</reference>
<dbReference type="Proteomes" id="UP000308549">
    <property type="component" value="Unassembled WGS sequence"/>
</dbReference>
<keyword evidence="7" id="KW-0653">Protein transport</keyword>
<evidence type="ECO:0000256" key="5">
    <source>
        <dbReference type="ARBA" id="ARBA00022490"/>
    </source>
</evidence>
<dbReference type="InterPro" id="IPR039431">
    <property type="entry name" value="Vta1/CALS_N"/>
</dbReference>
<proteinExistence type="inferred from homology"/>
<dbReference type="InterPro" id="IPR044538">
    <property type="entry name" value="Vta1-like"/>
</dbReference>
<dbReference type="GO" id="GO:0010008">
    <property type="term" value="C:endosome membrane"/>
    <property type="evidence" value="ECO:0007669"/>
    <property type="project" value="UniProtKB-SubCell"/>
</dbReference>
<evidence type="ECO:0000313" key="12">
    <source>
        <dbReference type="EMBL" id="TKA22875.1"/>
    </source>
</evidence>
<accession>A0A4U0TMD9</accession>
<evidence type="ECO:0008006" key="14">
    <source>
        <dbReference type="Google" id="ProtNLM"/>
    </source>
</evidence>
<name>A0A4U0TMD9_9PEZI</name>
<dbReference type="PANTHER" id="PTHR46009:SF1">
    <property type="entry name" value="VACUOLAR PROTEIN SORTING-ASSOCIATED PROTEIN VTA1 HOMOLOG"/>
    <property type="match status" value="1"/>
</dbReference>
<dbReference type="GO" id="GO:0005771">
    <property type="term" value="C:multivesicular body"/>
    <property type="evidence" value="ECO:0007669"/>
    <property type="project" value="TreeGrafter"/>
</dbReference>
<keyword evidence="8" id="KW-0472">Membrane</keyword>
<evidence type="ECO:0000259" key="11">
    <source>
        <dbReference type="Pfam" id="PF18097"/>
    </source>
</evidence>
<evidence type="ECO:0000256" key="6">
    <source>
        <dbReference type="ARBA" id="ARBA00022753"/>
    </source>
</evidence>
<feature type="domain" description="Vta1 C-terminal" evidence="11">
    <location>
        <begin position="351"/>
        <end position="386"/>
    </location>
</feature>
<keyword evidence="6" id="KW-0967">Endosome</keyword>
<evidence type="ECO:0000256" key="4">
    <source>
        <dbReference type="ARBA" id="ARBA00022448"/>
    </source>
</evidence>
<dbReference type="InterPro" id="IPR023175">
    <property type="entry name" value="Vta1/CALS_N_sf"/>
</dbReference>
<evidence type="ECO:0000259" key="10">
    <source>
        <dbReference type="Pfam" id="PF04652"/>
    </source>
</evidence>
<gene>
    <name evidence="12" type="ORF">B0A50_07814</name>
</gene>
<feature type="compositionally biased region" description="Pro residues" evidence="9">
    <location>
        <begin position="319"/>
        <end position="342"/>
    </location>
</feature>
<dbReference type="GO" id="GO:0015031">
    <property type="term" value="P:protein transport"/>
    <property type="evidence" value="ECO:0007669"/>
    <property type="project" value="UniProtKB-KW"/>
</dbReference>
<dbReference type="AlphaFoldDB" id="A0A4U0TMD9"/>